<accession>A0ABQ8IW10</accession>
<dbReference type="PANTHER" id="PTHR33538">
    <property type="entry name" value="PROTEIN GAMETE EXPRESSED 1"/>
    <property type="match status" value="1"/>
</dbReference>
<feature type="chain" id="PRO_5046145301" description="Protein brambleberry-like" evidence="4">
    <location>
        <begin position="27"/>
        <end position="498"/>
    </location>
</feature>
<keyword evidence="3" id="KW-0812">Transmembrane</keyword>
<proteinExistence type="predicted"/>
<reference evidence="5 6" key="1">
    <citation type="journal article" date="2018" name="J. Allergy Clin. Immunol.">
        <title>High-quality assembly of Dermatophagoides pteronyssinus genome and transcriptome reveals a wide range of novel allergens.</title>
        <authorList>
            <person name="Liu X.Y."/>
            <person name="Yang K.Y."/>
            <person name="Wang M.Q."/>
            <person name="Kwok J.S."/>
            <person name="Zeng X."/>
            <person name="Yang Z."/>
            <person name="Xiao X.J."/>
            <person name="Lau C.P."/>
            <person name="Li Y."/>
            <person name="Huang Z.M."/>
            <person name="Ba J.G."/>
            <person name="Yim A.K."/>
            <person name="Ouyang C.Y."/>
            <person name="Ngai S.M."/>
            <person name="Chan T.F."/>
            <person name="Leung E.L."/>
            <person name="Liu L."/>
            <person name="Liu Z.G."/>
            <person name="Tsui S.K."/>
        </authorList>
    </citation>
    <scope>NUCLEOTIDE SEQUENCE [LARGE SCALE GENOMIC DNA]</scope>
    <source>
        <strain evidence="5">Derp</strain>
    </source>
</reference>
<feature type="transmembrane region" description="Helical" evidence="3">
    <location>
        <begin position="298"/>
        <end position="322"/>
    </location>
</feature>
<evidence type="ECO:0000256" key="1">
    <source>
        <dbReference type="SAM" id="Coils"/>
    </source>
</evidence>
<evidence type="ECO:0000256" key="2">
    <source>
        <dbReference type="SAM" id="MobiDB-lite"/>
    </source>
</evidence>
<keyword evidence="3" id="KW-1133">Transmembrane helix</keyword>
<feature type="signal peptide" evidence="4">
    <location>
        <begin position="1"/>
        <end position="26"/>
    </location>
</feature>
<name>A0ABQ8IW10_DERPT</name>
<evidence type="ECO:0000256" key="3">
    <source>
        <dbReference type="SAM" id="Phobius"/>
    </source>
</evidence>
<evidence type="ECO:0000256" key="4">
    <source>
        <dbReference type="SAM" id="SignalP"/>
    </source>
</evidence>
<evidence type="ECO:0008006" key="7">
    <source>
        <dbReference type="Google" id="ProtNLM"/>
    </source>
</evidence>
<feature type="compositionally biased region" description="Acidic residues" evidence="2">
    <location>
        <begin position="418"/>
        <end position="444"/>
    </location>
</feature>
<organism evidence="5 6">
    <name type="scientific">Dermatophagoides pteronyssinus</name>
    <name type="common">European house dust mite</name>
    <dbReference type="NCBI Taxonomy" id="6956"/>
    <lineage>
        <taxon>Eukaryota</taxon>
        <taxon>Metazoa</taxon>
        <taxon>Ecdysozoa</taxon>
        <taxon>Arthropoda</taxon>
        <taxon>Chelicerata</taxon>
        <taxon>Arachnida</taxon>
        <taxon>Acari</taxon>
        <taxon>Acariformes</taxon>
        <taxon>Sarcoptiformes</taxon>
        <taxon>Astigmata</taxon>
        <taxon>Psoroptidia</taxon>
        <taxon>Analgoidea</taxon>
        <taxon>Pyroglyphidae</taxon>
        <taxon>Dermatophagoidinae</taxon>
        <taxon>Dermatophagoides</taxon>
    </lineage>
</organism>
<feature type="region of interest" description="Disordered" evidence="2">
    <location>
        <begin position="415"/>
        <end position="444"/>
    </location>
</feature>
<comment type="caution">
    <text evidence="5">The sequence shown here is derived from an EMBL/GenBank/DDBJ whole genome shotgun (WGS) entry which is preliminary data.</text>
</comment>
<keyword evidence="4" id="KW-0732">Signal</keyword>
<protein>
    <recommendedName>
        <fullName evidence="7">Protein brambleberry-like</fullName>
    </recommendedName>
</protein>
<dbReference type="Proteomes" id="UP000887458">
    <property type="component" value="Unassembled WGS sequence"/>
</dbReference>
<feature type="transmembrane region" description="Helical" evidence="3">
    <location>
        <begin position="267"/>
        <end position="286"/>
    </location>
</feature>
<dbReference type="EMBL" id="NJHN03000111">
    <property type="protein sequence ID" value="KAH9414387.1"/>
    <property type="molecule type" value="Genomic_DNA"/>
</dbReference>
<evidence type="ECO:0000313" key="6">
    <source>
        <dbReference type="Proteomes" id="UP000887458"/>
    </source>
</evidence>
<keyword evidence="6" id="KW-1185">Reference proteome</keyword>
<dbReference type="PANTHER" id="PTHR33538:SF2">
    <property type="entry name" value="PROTEIN GAMETE EXPRESSED 1"/>
    <property type="match status" value="1"/>
</dbReference>
<keyword evidence="1" id="KW-0175">Coiled coil</keyword>
<keyword evidence="3" id="KW-0472">Membrane</keyword>
<reference evidence="5 6" key="2">
    <citation type="journal article" date="2022" name="Mol. Biol. Evol.">
        <title>Comparative Genomics Reveals Insights into the Divergent Evolution of Astigmatic Mites and Household Pest Adaptations.</title>
        <authorList>
            <person name="Xiong Q."/>
            <person name="Wan A.T."/>
            <person name="Liu X."/>
            <person name="Fung C.S."/>
            <person name="Xiao X."/>
            <person name="Malainual N."/>
            <person name="Hou J."/>
            <person name="Wang L."/>
            <person name="Wang M."/>
            <person name="Yang K.Y."/>
            <person name="Cui Y."/>
            <person name="Leung E.L."/>
            <person name="Nong W."/>
            <person name="Shin S.K."/>
            <person name="Au S.W."/>
            <person name="Jeong K.Y."/>
            <person name="Chew F.T."/>
            <person name="Hui J.H."/>
            <person name="Leung T.F."/>
            <person name="Tungtrongchitr A."/>
            <person name="Zhong N."/>
            <person name="Liu Z."/>
            <person name="Tsui S.K."/>
        </authorList>
    </citation>
    <scope>NUCLEOTIDE SEQUENCE [LARGE SCALE GENOMIC DNA]</scope>
    <source>
        <strain evidence="5">Derp</strain>
    </source>
</reference>
<dbReference type="InterPro" id="IPR040346">
    <property type="entry name" value="GEX1/Brambleberry"/>
</dbReference>
<sequence>MTKNYHHSLQFLLLIAAAAIIIPIKCEIESIKESPTFEFTVLPPKHSDILIKNGRKEYETLLEKRNIPVYGKCWEQAIERLEENCNQMNELRQSWLSISFTSCFLQNMGSKLNIDSCQQVIRWNDNDNIGHIKPEFSSNRDKIKECTRNMIDSNLFNTYTMFFIHTQSICFYLQSEKWQKNTENLVNNLVHDAHIVSNELTTAVGQIQNLEQLQHSSLEAQITINHELNQAKLNLEQFQRQTRKQQDLIEKIITQFTVLQDFLITEFSTSSTIFFYIITMLVIYFITTPKRTIDIRSWLYMIMIVCFFFEKKGLEYLCWWLNLIPSNLSSSSSTNIFDSIIQMQWDLNQKIWLLRKSMLFTQAFIFIWRFLTYKDMNEINNQILCTNASILRNIHQMLTIDNHKYTIPSRILSNESEYSTEDDDDNESSLSDYETDESFQPNDDIDSFDLNQSNNSYNFRPNRPTIFIDNEDSNHRLFRLSSERFVWKQEQNSRLYDK</sequence>
<feature type="transmembrane region" description="Helical" evidence="3">
    <location>
        <begin position="352"/>
        <end position="371"/>
    </location>
</feature>
<evidence type="ECO:0000313" key="5">
    <source>
        <dbReference type="EMBL" id="KAH9414387.1"/>
    </source>
</evidence>
<feature type="coiled-coil region" evidence="1">
    <location>
        <begin position="71"/>
        <end position="98"/>
    </location>
</feature>
<gene>
    <name evidence="5" type="ORF">DERP_012037</name>
</gene>